<dbReference type="RefSeq" id="WP_273840507.1">
    <property type="nucleotide sequence ID" value="NZ_JAQQWT010000002.1"/>
</dbReference>
<feature type="domain" description="Microcin J25-processing protein McjB C-terminal" evidence="1">
    <location>
        <begin position="53"/>
        <end position="143"/>
    </location>
</feature>
<evidence type="ECO:0000259" key="1">
    <source>
        <dbReference type="Pfam" id="PF13471"/>
    </source>
</evidence>
<proteinExistence type="predicted"/>
<keyword evidence="3" id="KW-1185">Reference proteome</keyword>
<dbReference type="NCBIfam" id="NF033537">
    <property type="entry name" value="lasso_biosyn_B2"/>
    <property type="match status" value="1"/>
</dbReference>
<organism evidence="2 3">
    <name type="scientific">Halalkalibacter alkalisediminis</name>
    <dbReference type="NCBI Taxonomy" id="935616"/>
    <lineage>
        <taxon>Bacteria</taxon>
        <taxon>Bacillati</taxon>
        <taxon>Bacillota</taxon>
        <taxon>Bacilli</taxon>
        <taxon>Bacillales</taxon>
        <taxon>Bacillaceae</taxon>
        <taxon>Halalkalibacter</taxon>
    </lineage>
</organism>
<name>A0ABV6NH38_9BACI</name>
<dbReference type="Pfam" id="PF13471">
    <property type="entry name" value="Transglut_core3"/>
    <property type="match status" value="1"/>
</dbReference>
<dbReference type="EMBL" id="JBHLTR010000017">
    <property type="protein sequence ID" value="MFC0560084.1"/>
    <property type="molecule type" value="Genomic_DNA"/>
</dbReference>
<accession>A0ABV6NH38</accession>
<gene>
    <name evidence="2" type="ORF">ACFFH4_13615</name>
</gene>
<dbReference type="InterPro" id="IPR053521">
    <property type="entry name" value="McjB-like"/>
</dbReference>
<evidence type="ECO:0000313" key="2">
    <source>
        <dbReference type="EMBL" id="MFC0560084.1"/>
    </source>
</evidence>
<dbReference type="Proteomes" id="UP001589833">
    <property type="component" value="Unassembled WGS sequence"/>
</dbReference>
<protein>
    <submittedName>
        <fullName evidence="2">Lasso peptide biosynthesis B2 protein</fullName>
    </submittedName>
</protein>
<sequence>MRVIRKVKAFLNIDREMKGMLVEAYLYLGWARFLKLLPFSKVVPSLGTKMVETSHTPNLEDKPTLRKVSNAVHMMSNYTFWESQCLVKAIAAMKMLEKRNINSTLYLGTGKDDKGQFVAHAWLRSGPFYITGAEGMERFTVIAKFAKVLTSEKLEGESHESLN</sequence>
<comment type="caution">
    <text evidence="2">The sequence shown here is derived from an EMBL/GenBank/DDBJ whole genome shotgun (WGS) entry which is preliminary data.</text>
</comment>
<dbReference type="InterPro" id="IPR032708">
    <property type="entry name" value="McjB_C"/>
</dbReference>
<evidence type="ECO:0000313" key="3">
    <source>
        <dbReference type="Proteomes" id="UP001589833"/>
    </source>
</evidence>
<reference evidence="2 3" key="1">
    <citation type="submission" date="2024-09" db="EMBL/GenBank/DDBJ databases">
        <authorList>
            <person name="Sun Q."/>
            <person name="Mori K."/>
        </authorList>
    </citation>
    <scope>NUCLEOTIDE SEQUENCE [LARGE SCALE GENOMIC DNA]</scope>
    <source>
        <strain evidence="2 3">NCAIM B.02301</strain>
    </source>
</reference>